<evidence type="ECO:0000313" key="2">
    <source>
        <dbReference type="EMBL" id="MBC1173366.1"/>
    </source>
</evidence>
<dbReference type="EMBL" id="GITU01004663">
    <property type="protein sequence ID" value="MBC1173366.1"/>
    <property type="molecule type" value="Transcribed_RNA"/>
</dbReference>
<dbReference type="AlphaFoldDB" id="A0A7G3AQ09"/>
<sequence>MKFSVGVTVFLTFTTFAFSLEILDQLKSSTVSFHQQIHSQVYSARSRLNVETENALPSELGLFELAVNDILKDLATIEETFNSVSTVCRDRMPTSPENVRNYTEVAFQSCAMDFFHELSDAQTASQGSTAFWYDTAVQQSLQVLEGISRKRITQTSESLTNTIEAVFQEFNQKRLHWDNVETTELFYEVDVYQDKVESVKRNIKSCLMNAQGKAGADIGDIFISLWDC</sequence>
<proteinExistence type="predicted"/>
<keyword evidence="1" id="KW-0732">Signal</keyword>
<protein>
    <submittedName>
        <fullName evidence="2">Putative secreted protein</fullName>
    </submittedName>
</protein>
<feature type="signal peptide" evidence="1">
    <location>
        <begin position="1"/>
        <end position="19"/>
    </location>
</feature>
<organism evidence="2">
    <name type="scientific">Lutzomyia longipalpis</name>
    <name type="common">Sand fly</name>
    <dbReference type="NCBI Taxonomy" id="7200"/>
    <lineage>
        <taxon>Eukaryota</taxon>
        <taxon>Metazoa</taxon>
        <taxon>Ecdysozoa</taxon>
        <taxon>Arthropoda</taxon>
        <taxon>Hexapoda</taxon>
        <taxon>Insecta</taxon>
        <taxon>Pterygota</taxon>
        <taxon>Neoptera</taxon>
        <taxon>Endopterygota</taxon>
        <taxon>Diptera</taxon>
        <taxon>Nematocera</taxon>
        <taxon>Psychodoidea</taxon>
        <taxon>Psychodidae</taxon>
        <taxon>Lutzomyia</taxon>
        <taxon>Lutzomyia</taxon>
    </lineage>
</organism>
<evidence type="ECO:0000256" key="1">
    <source>
        <dbReference type="SAM" id="SignalP"/>
    </source>
</evidence>
<reference evidence="2" key="1">
    <citation type="journal article" date="2020" name="BMC">
        <title>Leishmania infection induces a limited differential gene expression in the sand fly midgut.</title>
        <authorList>
            <person name="Coutinho-Abreu I.V."/>
            <person name="Serafim T.D."/>
            <person name="Meneses C."/>
            <person name="Kamhawi S."/>
            <person name="Oliveira F."/>
            <person name="Valenzuela J.G."/>
        </authorList>
    </citation>
    <scope>NUCLEOTIDE SEQUENCE</scope>
    <source>
        <strain evidence="2">Jacobina</strain>
        <tissue evidence="2">Midgut</tissue>
    </source>
</reference>
<feature type="chain" id="PRO_5028828266" evidence="1">
    <location>
        <begin position="20"/>
        <end position="228"/>
    </location>
</feature>
<name>A0A7G3AQ09_LUTLO</name>
<accession>A0A7G3AQ09</accession>